<accession>A0A9P4MW50</accession>
<proteinExistence type="predicted"/>
<evidence type="ECO:0000313" key="3">
    <source>
        <dbReference type="Proteomes" id="UP000799536"/>
    </source>
</evidence>
<dbReference type="AlphaFoldDB" id="A0A9P4MW50"/>
<reference evidence="2" key="1">
    <citation type="journal article" date="2020" name="Stud. Mycol.">
        <title>101 Dothideomycetes genomes: a test case for predicting lifestyles and emergence of pathogens.</title>
        <authorList>
            <person name="Haridas S."/>
            <person name="Albert R."/>
            <person name="Binder M."/>
            <person name="Bloem J."/>
            <person name="Labutti K."/>
            <person name="Salamov A."/>
            <person name="Andreopoulos B."/>
            <person name="Baker S."/>
            <person name="Barry K."/>
            <person name="Bills G."/>
            <person name="Bluhm B."/>
            <person name="Cannon C."/>
            <person name="Castanera R."/>
            <person name="Culley D."/>
            <person name="Daum C."/>
            <person name="Ezra D."/>
            <person name="Gonzalez J."/>
            <person name="Henrissat B."/>
            <person name="Kuo A."/>
            <person name="Liang C."/>
            <person name="Lipzen A."/>
            <person name="Lutzoni F."/>
            <person name="Magnuson J."/>
            <person name="Mondo S."/>
            <person name="Nolan M."/>
            <person name="Ohm R."/>
            <person name="Pangilinan J."/>
            <person name="Park H.-J."/>
            <person name="Ramirez L."/>
            <person name="Alfaro M."/>
            <person name="Sun H."/>
            <person name="Tritt A."/>
            <person name="Yoshinaga Y."/>
            <person name="Zwiers L.-H."/>
            <person name="Turgeon B."/>
            <person name="Goodwin S."/>
            <person name="Spatafora J."/>
            <person name="Crous P."/>
            <person name="Grigoriev I."/>
        </authorList>
    </citation>
    <scope>NUCLEOTIDE SEQUENCE</scope>
    <source>
        <strain evidence="2">ATCC 74209</strain>
    </source>
</reference>
<comment type="caution">
    <text evidence="2">The sequence shown here is derived from an EMBL/GenBank/DDBJ whole genome shotgun (WGS) entry which is preliminary data.</text>
</comment>
<dbReference type="Proteomes" id="UP000799536">
    <property type="component" value="Unassembled WGS sequence"/>
</dbReference>
<evidence type="ECO:0000256" key="1">
    <source>
        <dbReference type="SAM" id="MobiDB-lite"/>
    </source>
</evidence>
<name>A0A9P4MW50_9PLEO</name>
<feature type="region of interest" description="Disordered" evidence="1">
    <location>
        <begin position="93"/>
        <end position="118"/>
    </location>
</feature>
<sequence length="118" mass="13367">MSSKKAKSWQRSPLNAHHPLSLMELSWPWWQCKLADGIAGKFAVLTALASLFRKSVGKDNFDELWLPGGPLSEGWSTGSEGYELINIIIHHTSNRDRRRRRGPEDETTHDSAAVRQWG</sequence>
<organism evidence="2 3">
    <name type="scientific">Delitschia confertaspora ATCC 74209</name>
    <dbReference type="NCBI Taxonomy" id="1513339"/>
    <lineage>
        <taxon>Eukaryota</taxon>
        <taxon>Fungi</taxon>
        <taxon>Dikarya</taxon>
        <taxon>Ascomycota</taxon>
        <taxon>Pezizomycotina</taxon>
        <taxon>Dothideomycetes</taxon>
        <taxon>Pleosporomycetidae</taxon>
        <taxon>Pleosporales</taxon>
        <taxon>Delitschiaceae</taxon>
        <taxon>Delitschia</taxon>
    </lineage>
</organism>
<gene>
    <name evidence="2" type="ORF">GQ43DRAFT_468172</name>
</gene>
<evidence type="ECO:0000313" key="2">
    <source>
        <dbReference type="EMBL" id="KAF2205401.1"/>
    </source>
</evidence>
<keyword evidence="3" id="KW-1185">Reference proteome</keyword>
<dbReference type="EMBL" id="ML993856">
    <property type="protein sequence ID" value="KAF2205401.1"/>
    <property type="molecule type" value="Genomic_DNA"/>
</dbReference>
<protein>
    <submittedName>
        <fullName evidence="2">Uncharacterized protein</fullName>
    </submittedName>
</protein>